<dbReference type="Proteomes" id="UP000595437">
    <property type="component" value="Chromosome 18"/>
</dbReference>
<feature type="non-terminal residue" evidence="2">
    <location>
        <position position="159"/>
    </location>
</feature>
<dbReference type="AlphaFoldDB" id="A0A7T8GP82"/>
<feature type="non-terminal residue" evidence="2">
    <location>
        <position position="1"/>
    </location>
</feature>
<sequence>SFIAVFPTPQMPSKKSRNAGTSNNSSASSTTQRSLVPKGSNSKPPTHEDLSLKENELPVLSTFGSKDSHAFLESQTAEAGGCSSAALLSGGQGILTTKSTVVQLRRNGGGGASGGKNKGGGRSAPTPPRRTSSFRDSTYTDADAPDHEEQLNGIDRIFQ</sequence>
<keyword evidence="2" id="KW-0418">Kinase</keyword>
<keyword evidence="3" id="KW-1185">Reference proteome</keyword>
<feature type="region of interest" description="Disordered" evidence="1">
    <location>
        <begin position="1"/>
        <end position="55"/>
    </location>
</feature>
<feature type="compositionally biased region" description="Polar residues" evidence="1">
    <location>
        <begin position="129"/>
        <end position="140"/>
    </location>
</feature>
<reference evidence="3" key="1">
    <citation type="submission" date="2021-01" db="EMBL/GenBank/DDBJ databases">
        <title>Caligus Genome Assembly.</title>
        <authorList>
            <person name="Gallardo-Escarate C."/>
        </authorList>
    </citation>
    <scope>NUCLEOTIDE SEQUENCE [LARGE SCALE GENOMIC DNA]</scope>
</reference>
<dbReference type="EMBL" id="CP045907">
    <property type="protein sequence ID" value="QQP35087.1"/>
    <property type="molecule type" value="Genomic_DNA"/>
</dbReference>
<organism evidence="2 3">
    <name type="scientific">Caligus rogercresseyi</name>
    <name type="common">Sea louse</name>
    <dbReference type="NCBI Taxonomy" id="217165"/>
    <lineage>
        <taxon>Eukaryota</taxon>
        <taxon>Metazoa</taxon>
        <taxon>Ecdysozoa</taxon>
        <taxon>Arthropoda</taxon>
        <taxon>Crustacea</taxon>
        <taxon>Multicrustacea</taxon>
        <taxon>Hexanauplia</taxon>
        <taxon>Copepoda</taxon>
        <taxon>Siphonostomatoida</taxon>
        <taxon>Caligidae</taxon>
        <taxon>Caligus</taxon>
    </lineage>
</organism>
<name>A0A7T8GP82_CALRO</name>
<feature type="compositionally biased region" description="Low complexity" evidence="1">
    <location>
        <begin position="18"/>
        <end position="34"/>
    </location>
</feature>
<evidence type="ECO:0000256" key="1">
    <source>
        <dbReference type="SAM" id="MobiDB-lite"/>
    </source>
</evidence>
<protein>
    <submittedName>
        <fullName evidence="2">Tyrosineprotein kinase Abllike</fullName>
    </submittedName>
</protein>
<gene>
    <name evidence="2" type="ORF">FKW44_023210</name>
</gene>
<dbReference type="OrthoDB" id="98077at2759"/>
<feature type="region of interest" description="Disordered" evidence="1">
    <location>
        <begin position="100"/>
        <end position="159"/>
    </location>
</feature>
<evidence type="ECO:0000313" key="3">
    <source>
        <dbReference type="Proteomes" id="UP000595437"/>
    </source>
</evidence>
<proteinExistence type="predicted"/>
<evidence type="ECO:0000313" key="2">
    <source>
        <dbReference type="EMBL" id="QQP35087.1"/>
    </source>
</evidence>
<feature type="compositionally biased region" description="Basic and acidic residues" evidence="1">
    <location>
        <begin position="45"/>
        <end position="55"/>
    </location>
</feature>
<dbReference type="GO" id="GO:0016301">
    <property type="term" value="F:kinase activity"/>
    <property type="evidence" value="ECO:0007669"/>
    <property type="project" value="UniProtKB-KW"/>
</dbReference>
<feature type="compositionally biased region" description="Gly residues" evidence="1">
    <location>
        <begin position="107"/>
        <end position="122"/>
    </location>
</feature>
<keyword evidence="2" id="KW-0808">Transferase</keyword>
<accession>A0A7T8GP82</accession>